<keyword evidence="2" id="KW-0472">Membrane</keyword>
<feature type="transmembrane region" description="Helical" evidence="2">
    <location>
        <begin position="20"/>
        <end position="41"/>
    </location>
</feature>
<feature type="compositionally biased region" description="Low complexity" evidence="1">
    <location>
        <begin position="203"/>
        <end position="217"/>
    </location>
</feature>
<dbReference type="RefSeq" id="WP_035391746.1">
    <property type="nucleotide sequence ID" value="NZ_JQKF01000058.1"/>
</dbReference>
<comment type="caution">
    <text evidence="3">The sequence shown here is derived from an EMBL/GenBank/DDBJ whole genome shotgun (WGS) entry which is preliminary data.</text>
</comment>
<keyword evidence="4" id="KW-1185">Reference proteome</keyword>
<sequence length="249" mass="25749">MEYRGRPAIVWPRFTRLGWIAIAVGGSASIASFSFFGQGAFPAPASQFASASVGISLTNGSLQATNLLPGVPTNTVPLTLSNTGDLPENFDLQFTGVTDTLKVFGDLGQLEFLVTTPKGTITYRLDPGSSNSLGLSSPLTLPSLENITLPIANDVAPNQQVSIPLAVELASGEGFGNAWNGKSATISYRIVASQSAPTSSHRPNTTPLVVTPSTPLSKTGRIPGSYISPTGHRVVAPVSASQSSAPTPV</sequence>
<reference evidence="3 4" key="1">
    <citation type="submission" date="2015-01" db="EMBL/GenBank/DDBJ databases">
        <title>Draft genome of the acidophilic iron oxidizer Ferrimicrobium acidiphilum strain T23.</title>
        <authorList>
            <person name="Poehlein A."/>
            <person name="Eisen S."/>
            <person name="Schloemann M."/>
            <person name="Johnson B.D."/>
            <person name="Daniel R."/>
            <person name="Muehling M."/>
        </authorList>
    </citation>
    <scope>NUCLEOTIDE SEQUENCE [LARGE SCALE GENOMIC DNA]</scope>
    <source>
        <strain evidence="3 4">T23</strain>
    </source>
</reference>
<accession>A0A0D8FVD2</accession>
<feature type="region of interest" description="Disordered" evidence="1">
    <location>
        <begin position="194"/>
        <end position="230"/>
    </location>
</feature>
<keyword evidence="2" id="KW-1133">Transmembrane helix</keyword>
<dbReference type="GeneID" id="78373151"/>
<evidence type="ECO:0000313" key="4">
    <source>
        <dbReference type="Proteomes" id="UP000032336"/>
    </source>
</evidence>
<name>A0A0D8FVD2_9ACTN</name>
<dbReference type="AlphaFoldDB" id="A0A0D8FVD2"/>
<evidence type="ECO:0000256" key="2">
    <source>
        <dbReference type="SAM" id="Phobius"/>
    </source>
</evidence>
<organism evidence="3 4">
    <name type="scientific">Ferrimicrobium acidiphilum DSM 19497</name>
    <dbReference type="NCBI Taxonomy" id="1121877"/>
    <lineage>
        <taxon>Bacteria</taxon>
        <taxon>Bacillati</taxon>
        <taxon>Actinomycetota</taxon>
        <taxon>Acidimicrobiia</taxon>
        <taxon>Acidimicrobiales</taxon>
        <taxon>Acidimicrobiaceae</taxon>
        <taxon>Ferrimicrobium</taxon>
    </lineage>
</organism>
<proteinExistence type="predicted"/>
<gene>
    <name evidence="3" type="ORF">FEAC_20640</name>
</gene>
<protein>
    <submittedName>
        <fullName evidence="3">Uncharacterized protein</fullName>
    </submittedName>
</protein>
<keyword evidence="2" id="KW-0812">Transmembrane</keyword>
<evidence type="ECO:0000256" key="1">
    <source>
        <dbReference type="SAM" id="MobiDB-lite"/>
    </source>
</evidence>
<dbReference type="Proteomes" id="UP000032336">
    <property type="component" value="Unassembled WGS sequence"/>
</dbReference>
<dbReference type="EMBL" id="JXUW01000020">
    <property type="protein sequence ID" value="KJE76202.1"/>
    <property type="molecule type" value="Genomic_DNA"/>
</dbReference>
<evidence type="ECO:0000313" key="3">
    <source>
        <dbReference type="EMBL" id="KJE76202.1"/>
    </source>
</evidence>